<dbReference type="AlphaFoldDB" id="A0A4P7W1Q9"/>
<accession>A0A4P7W1Q9</accession>
<name>A0A4P7W1Q9_9BACT</name>
<dbReference type="RefSeq" id="WP_136414694.1">
    <property type="nucleotide sequence ID" value="NZ_CP039396.1"/>
</dbReference>
<dbReference type="Proteomes" id="UP000297149">
    <property type="component" value="Chromosome"/>
</dbReference>
<dbReference type="EMBL" id="CP039396">
    <property type="protein sequence ID" value="QCD41836.1"/>
    <property type="molecule type" value="Genomic_DNA"/>
</dbReference>
<dbReference type="KEGG" id="ddb:E7747_05780"/>
<evidence type="ECO:0000256" key="1">
    <source>
        <dbReference type="SAM" id="SignalP"/>
    </source>
</evidence>
<evidence type="ECO:0000313" key="2">
    <source>
        <dbReference type="EMBL" id="QCD41836.1"/>
    </source>
</evidence>
<keyword evidence="1" id="KW-0732">Signal</keyword>
<organism evidence="2 3">
    <name type="scientific">Duncaniella dubosii</name>
    <dbReference type="NCBI Taxonomy" id="2518971"/>
    <lineage>
        <taxon>Bacteria</taxon>
        <taxon>Pseudomonadati</taxon>
        <taxon>Bacteroidota</taxon>
        <taxon>Bacteroidia</taxon>
        <taxon>Bacteroidales</taxon>
        <taxon>Muribaculaceae</taxon>
        <taxon>Duncaniella</taxon>
    </lineage>
</organism>
<protein>
    <submittedName>
        <fullName evidence="2">Uncharacterized protein</fullName>
    </submittedName>
</protein>
<keyword evidence="3" id="KW-1185">Reference proteome</keyword>
<reference evidence="3" key="1">
    <citation type="submission" date="2019-02" db="EMBL/GenBank/DDBJ databases">
        <title>Isolation and identification of novel species under the genus Muribaculum.</title>
        <authorList>
            <person name="Miyake S."/>
            <person name="Ding Y."/>
            <person name="Low A."/>
            <person name="Soh M."/>
            <person name="Seedorf H."/>
        </authorList>
    </citation>
    <scope>NUCLEOTIDE SEQUENCE [LARGE SCALE GENOMIC DNA]</scope>
    <source>
        <strain evidence="3">H5</strain>
    </source>
</reference>
<feature type="chain" id="PRO_5020794448" evidence="1">
    <location>
        <begin position="21"/>
        <end position="392"/>
    </location>
</feature>
<proteinExistence type="predicted"/>
<feature type="signal peptide" evidence="1">
    <location>
        <begin position="1"/>
        <end position="20"/>
    </location>
</feature>
<gene>
    <name evidence="2" type="ORF">E7747_05780</name>
</gene>
<sequence length="392" mass="43942">MKLKSLLSLACLAATLQASAVYPIYFRDSGNIVDNKIVPENGGHMEYPIDENGQPIFDEDGAITVTTNAYADGGVWLRTQKLTSPCPMEYTILAFEYKTNRQINNLVVFQHEYNNIYIDQAHGPLLLVSDEYQTVYMPIARNAQWGSESDYAKNYFWISTNDANKSEGWALTVKNIRLLTIDEATAECKNQGAAGDVLDAFTLPNTDFSKDFDPEMDGGSDIYVRSGGNPVLQSSNLVKPLPEGCTTFCFDYKLTGNSFAPKVYLHKKPDYSEMTPVPTSEMLEGTPEDEIYEAEWKTIKFDLSKEIDQIGFGSVFGSNHFLWVQCIDLPESSMLWIKNVRWINATQSAIEDVTIEAERPADNRIFNIMGVECKAPLAPGIYIQNGKKFIVK</sequence>
<evidence type="ECO:0000313" key="3">
    <source>
        <dbReference type="Proteomes" id="UP000297149"/>
    </source>
</evidence>